<dbReference type="InterPro" id="IPR017441">
    <property type="entry name" value="Protein_kinase_ATP_BS"/>
</dbReference>
<evidence type="ECO:0000313" key="15">
    <source>
        <dbReference type="Proteomes" id="UP001470230"/>
    </source>
</evidence>
<dbReference type="PROSITE" id="PS50011">
    <property type="entry name" value="PROTEIN_KINASE_DOM"/>
    <property type="match status" value="1"/>
</dbReference>
<evidence type="ECO:0000313" key="14">
    <source>
        <dbReference type="EMBL" id="KAK8890115.1"/>
    </source>
</evidence>
<dbReference type="InterPro" id="IPR008271">
    <property type="entry name" value="Ser/Thr_kinase_AS"/>
</dbReference>
<evidence type="ECO:0000256" key="8">
    <source>
        <dbReference type="ARBA" id="ARBA00049299"/>
    </source>
</evidence>
<sequence>MEMQENKNSITTASQNKKDDNDEKNRQQEREIEQLKEKNRQQEREIEQLKEKNRQQEREIEQLKEKNDQQISRMEEENSRMKEQIIRLEEENERLKKESSKSKAESDNKTRESKAFKILGENEIKDLEKIDELGSGGGGKVFKVFKKKLYALKEMNAKNSNSDQFQQFINEYEIMNMLDHANILKAYGIFLSNEKIPPSILLEYCPQNLLKGIEDKFFSKEELVKIIYQIAEGMKYIHFKKVIHRDLKPTNILIMSDGTVKICDFGISKLMTIEEQTMTRGLGSQKFMAPEIINEEDYYDEKVDVYSFGVLVFFIMTGGVIPKIKLGDILKGKKADIPSSFTEFAKKLISDCWNFEPKDRPSFKDIVDDLDKNHYNLFQLERSEVKNIESFVKQHKEKLPKY</sequence>
<evidence type="ECO:0000256" key="2">
    <source>
        <dbReference type="ARBA" id="ARBA00022741"/>
    </source>
</evidence>
<comment type="catalytic activity">
    <reaction evidence="9">
        <text>L-tyrosyl-[protein] + ATP = O-phospho-L-tyrosyl-[protein] + ADP + H(+)</text>
        <dbReference type="Rhea" id="RHEA:10596"/>
        <dbReference type="Rhea" id="RHEA-COMP:10136"/>
        <dbReference type="Rhea" id="RHEA-COMP:20101"/>
        <dbReference type="ChEBI" id="CHEBI:15378"/>
        <dbReference type="ChEBI" id="CHEBI:30616"/>
        <dbReference type="ChEBI" id="CHEBI:46858"/>
        <dbReference type="ChEBI" id="CHEBI:61978"/>
        <dbReference type="ChEBI" id="CHEBI:456216"/>
        <dbReference type="EC" id="2.7.12.2"/>
    </reaction>
</comment>
<dbReference type="EMBL" id="JAPFFF010000005">
    <property type="protein sequence ID" value="KAK8890115.1"/>
    <property type="molecule type" value="Genomic_DNA"/>
</dbReference>
<gene>
    <name evidence="14" type="ORF">M9Y10_034875</name>
</gene>
<accession>A0ABR2KG78</accession>
<protein>
    <recommendedName>
        <fullName evidence="6">mitogen-activated protein kinase kinase</fullName>
        <ecNumber evidence="6">2.7.12.2</ecNumber>
    </recommendedName>
</protein>
<organism evidence="14 15">
    <name type="scientific">Tritrichomonas musculus</name>
    <dbReference type="NCBI Taxonomy" id="1915356"/>
    <lineage>
        <taxon>Eukaryota</taxon>
        <taxon>Metamonada</taxon>
        <taxon>Parabasalia</taxon>
        <taxon>Tritrichomonadida</taxon>
        <taxon>Tritrichomonadidae</taxon>
        <taxon>Tritrichomonas</taxon>
    </lineage>
</organism>
<dbReference type="PROSITE" id="PS00108">
    <property type="entry name" value="PROTEIN_KINASE_ST"/>
    <property type="match status" value="1"/>
</dbReference>
<evidence type="ECO:0000256" key="12">
    <source>
        <dbReference type="SAM" id="MobiDB-lite"/>
    </source>
</evidence>
<evidence type="ECO:0000256" key="6">
    <source>
        <dbReference type="ARBA" id="ARBA00038999"/>
    </source>
</evidence>
<evidence type="ECO:0000256" key="7">
    <source>
        <dbReference type="ARBA" id="ARBA00049014"/>
    </source>
</evidence>
<name>A0ABR2KG78_9EUKA</name>
<keyword evidence="2 10" id="KW-0547">Nucleotide-binding</keyword>
<dbReference type="SUPFAM" id="SSF56112">
    <property type="entry name" value="Protein kinase-like (PK-like)"/>
    <property type="match status" value="1"/>
</dbReference>
<dbReference type="Pfam" id="PF00069">
    <property type="entry name" value="Pkinase"/>
    <property type="match status" value="1"/>
</dbReference>
<comment type="caution">
    <text evidence="14">The sequence shown here is derived from an EMBL/GenBank/DDBJ whole genome shotgun (WGS) entry which is preliminary data.</text>
</comment>
<feature type="compositionally biased region" description="Basic and acidic residues" evidence="12">
    <location>
        <begin position="16"/>
        <end position="111"/>
    </location>
</feature>
<keyword evidence="1" id="KW-0808">Transferase</keyword>
<evidence type="ECO:0000256" key="9">
    <source>
        <dbReference type="ARBA" id="ARBA00051693"/>
    </source>
</evidence>
<dbReference type="PROSITE" id="PS00107">
    <property type="entry name" value="PROTEIN_KINASE_ATP"/>
    <property type="match status" value="1"/>
</dbReference>
<dbReference type="PANTHER" id="PTHR48013:SF9">
    <property type="entry name" value="DUAL SPECIFICITY MITOGEN-ACTIVATED PROTEIN KINASE KINASE 5"/>
    <property type="match status" value="1"/>
</dbReference>
<feature type="region of interest" description="Disordered" evidence="12">
    <location>
        <begin position="1"/>
        <end position="111"/>
    </location>
</feature>
<proteinExistence type="inferred from homology"/>
<feature type="domain" description="Protein kinase" evidence="13">
    <location>
        <begin position="127"/>
        <end position="377"/>
    </location>
</feature>
<comment type="catalytic activity">
    <reaction evidence="7">
        <text>L-seryl-[protein] + ATP = O-phospho-L-seryl-[protein] + ADP + H(+)</text>
        <dbReference type="Rhea" id="RHEA:17989"/>
        <dbReference type="Rhea" id="RHEA-COMP:9863"/>
        <dbReference type="Rhea" id="RHEA-COMP:11604"/>
        <dbReference type="ChEBI" id="CHEBI:15378"/>
        <dbReference type="ChEBI" id="CHEBI:29999"/>
        <dbReference type="ChEBI" id="CHEBI:30616"/>
        <dbReference type="ChEBI" id="CHEBI:83421"/>
        <dbReference type="ChEBI" id="CHEBI:456216"/>
        <dbReference type="EC" id="2.7.12.2"/>
    </reaction>
</comment>
<evidence type="ECO:0000256" key="11">
    <source>
        <dbReference type="RuleBase" id="RU000304"/>
    </source>
</evidence>
<dbReference type="PANTHER" id="PTHR48013">
    <property type="entry name" value="DUAL SPECIFICITY MITOGEN-ACTIVATED PROTEIN KINASE KINASE 5-RELATED"/>
    <property type="match status" value="1"/>
</dbReference>
<evidence type="ECO:0000256" key="1">
    <source>
        <dbReference type="ARBA" id="ARBA00022679"/>
    </source>
</evidence>
<comment type="catalytic activity">
    <reaction evidence="8">
        <text>L-threonyl-[protein] + ATP = O-phospho-L-threonyl-[protein] + ADP + H(+)</text>
        <dbReference type="Rhea" id="RHEA:46608"/>
        <dbReference type="Rhea" id="RHEA-COMP:11060"/>
        <dbReference type="Rhea" id="RHEA-COMP:11605"/>
        <dbReference type="ChEBI" id="CHEBI:15378"/>
        <dbReference type="ChEBI" id="CHEBI:30013"/>
        <dbReference type="ChEBI" id="CHEBI:30616"/>
        <dbReference type="ChEBI" id="CHEBI:61977"/>
        <dbReference type="ChEBI" id="CHEBI:456216"/>
        <dbReference type="EC" id="2.7.12.2"/>
    </reaction>
</comment>
<dbReference type="InterPro" id="IPR000719">
    <property type="entry name" value="Prot_kinase_dom"/>
</dbReference>
<evidence type="ECO:0000256" key="3">
    <source>
        <dbReference type="ARBA" id="ARBA00022777"/>
    </source>
</evidence>
<keyword evidence="3" id="KW-0418">Kinase</keyword>
<reference evidence="14 15" key="1">
    <citation type="submission" date="2024-04" db="EMBL/GenBank/DDBJ databases">
        <title>Tritrichomonas musculus Genome.</title>
        <authorList>
            <person name="Alves-Ferreira E."/>
            <person name="Grigg M."/>
            <person name="Lorenzi H."/>
            <person name="Galac M."/>
        </authorList>
    </citation>
    <scope>NUCLEOTIDE SEQUENCE [LARGE SCALE GENOMIC DNA]</scope>
    <source>
        <strain evidence="14 15">EAF2021</strain>
    </source>
</reference>
<keyword evidence="11" id="KW-0723">Serine/threonine-protein kinase</keyword>
<dbReference type="Proteomes" id="UP001470230">
    <property type="component" value="Unassembled WGS sequence"/>
</dbReference>
<dbReference type="EC" id="2.7.12.2" evidence="6"/>
<evidence type="ECO:0000256" key="5">
    <source>
        <dbReference type="ARBA" id="ARBA00038035"/>
    </source>
</evidence>
<keyword evidence="15" id="KW-1185">Reference proteome</keyword>
<dbReference type="SMART" id="SM00220">
    <property type="entry name" value="S_TKc"/>
    <property type="match status" value="1"/>
</dbReference>
<dbReference type="Gene3D" id="1.10.510.10">
    <property type="entry name" value="Transferase(Phosphotransferase) domain 1"/>
    <property type="match status" value="1"/>
</dbReference>
<feature type="binding site" evidence="10">
    <location>
        <position position="153"/>
    </location>
    <ligand>
        <name>ATP</name>
        <dbReference type="ChEBI" id="CHEBI:30616"/>
    </ligand>
</feature>
<evidence type="ECO:0000259" key="13">
    <source>
        <dbReference type="PROSITE" id="PS50011"/>
    </source>
</evidence>
<dbReference type="InterPro" id="IPR011009">
    <property type="entry name" value="Kinase-like_dom_sf"/>
</dbReference>
<comment type="similarity">
    <text evidence="5">Belongs to the protein kinase superfamily. STE Ser/Thr protein kinase family. MAP kinase kinase subfamily.</text>
</comment>
<evidence type="ECO:0000256" key="4">
    <source>
        <dbReference type="ARBA" id="ARBA00022840"/>
    </source>
</evidence>
<keyword evidence="4 10" id="KW-0067">ATP-binding</keyword>
<feature type="compositionally biased region" description="Polar residues" evidence="12">
    <location>
        <begin position="1"/>
        <end position="15"/>
    </location>
</feature>
<evidence type="ECO:0000256" key="10">
    <source>
        <dbReference type="PROSITE-ProRule" id="PRU10141"/>
    </source>
</evidence>